<dbReference type="Pfam" id="PF01868">
    <property type="entry name" value="RNase_P-MRP_p29"/>
    <property type="match status" value="1"/>
</dbReference>
<feature type="compositionally biased region" description="Basic residues" evidence="4">
    <location>
        <begin position="108"/>
        <end position="129"/>
    </location>
</feature>
<proteinExistence type="inferred from homology"/>
<reference evidence="5" key="1">
    <citation type="submission" date="2023-06" db="EMBL/GenBank/DDBJ databases">
        <title>Black Yeasts Isolated from many extreme environments.</title>
        <authorList>
            <person name="Coleine C."/>
            <person name="Stajich J.E."/>
            <person name="Selbmann L."/>
        </authorList>
    </citation>
    <scope>NUCLEOTIDE SEQUENCE</scope>
    <source>
        <strain evidence="5">CCFEE 5200</strain>
    </source>
</reference>
<evidence type="ECO:0000256" key="3">
    <source>
        <dbReference type="PIRNR" id="PIRNR027081"/>
    </source>
</evidence>
<dbReference type="AlphaFoldDB" id="A0AAN6H2D2"/>
<evidence type="ECO:0000256" key="1">
    <source>
        <dbReference type="ARBA" id="ARBA00004123"/>
    </source>
</evidence>
<dbReference type="SMART" id="SM00538">
    <property type="entry name" value="POP4"/>
    <property type="match status" value="1"/>
</dbReference>
<dbReference type="SUPFAM" id="SSF101744">
    <property type="entry name" value="Rof/RNase P subunit-like"/>
    <property type="match status" value="1"/>
</dbReference>
<dbReference type="PIRSF" id="PIRSF027081">
    <property type="entry name" value="RNase_P/MRP_p29_subunit"/>
    <property type="match status" value="1"/>
</dbReference>
<dbReference type="GO" id="GO:0000172">
    <property type="term" value="C:ribonuclease MRP complex"/>
    <property type="evidence" value="ECO:0007669"/>
    <property type="project" value="InterPro"/>
</dbReference>
<protein>
    <recommendedName>
        <fullName evidence="3">Ribonuclease P protein subunit</fullName>
    </recommendedName>
</protein>
<evidence type="ECO:0000313" key="5">
    <source>
        <dbReference type="EMBL" id="KAK0950775.1"/>
    </source>
</evidence>
<dbReference type="GO" id="GO:0001682">
    <property type="term" value="P:tRNA 5'-leader removal"/>
    <property type="evidence" value="ECO:0007669"/>
    <property type="project" value="InterPro"/>
</dbReference>
<keyword evidence="3" id="KW-0819">tRNA processing</keyword>
<feature type="compositionally biased region" description="Basic and acidic residues" evidence="4">
    <location>
        <begin position="95"/>
        <end position="107"/>
    </location>
</feature>
<dbReference type="GO" id="GO:0005634">
    <property type="term" value="C:nucleus"/>
    <property type="evidence" value="ECO:0007669"/>
    <property type="project" value="UniProtKB-SubCell"/>
</dbReference>
<evidence type="ECO:0000256" key="4">
    <source>
        <dbReference type="SAM" id="MobiDB-lite"/>
    </source>
</evidence>
<dbReference type="GO" id="GO:0006364">
    <property type="term" value="P:rRNA processing"/>
    <property type="evidence" value="ECO:0007669"/>
    <property type="project" value="TreeGrafter"/>
</dbReference>
<feature type="region of interest" description="Disordered" evidence="4">
    <location>
        <begin position="80"/>
        <end position="129"/>
    </location>
</feature>
<dbReference type="PANTHER" id="PTHR13348">
    <property type="entry name" value="RIBONUCLEASE P SUBUNIT P29"/>
    <property type="match status" value="1"/>
</dbReference>
<gene>
    <name evidence="5" type="ORF">LTR91_025420</name>
</gene>
<dbReference type="GO" id="GO:0030677">
    <property type="term" value="C:ribonuclease P complex"/>
    <property type="evidence" value="ECO:0007669"/>
    <property type="project" value="InterPro"/>
</dbReference>
<dbReference type="PANTHER" id="PTHR13348:SF0">
    <property type="entry name" value="RIBONUCLEASE P PROTEIN SUBUNIT P29"/>
    <property type="match status" value="1"/>
</dbReference>
<dbReference type="GO" id="GO:0033204">
    <property type="term" value="F:ribonuclease P RNA binding"/>
    <property type="evidence" value="ECO:0007669"/>
    <property type="project" value="InterPro"/>
</dbReference>
<comment type="caution">
    <text evidence="5">The sequence shown here is derived from an EMBL/GenBank/DDBJ whole genome shotgun (WGS) entry which is preliminary data.</text>
</comment>
<sequence length="280" mass="32010">MGQCEVGSLVVVKSKWMTHQSKPDSTSSRLLRAFLHEITPQNVTALRTMASEPTEHIAESLLKRAHSPETASTIFREKVKQRPLLLRPPSPDPDLNARSKRQYERLQKAKKQRKSKKPKPLSAKQKRALSIHEIPKDQQKYAIYEPLHRMWSGYIREILGLSDGKRRYVDANSAGPVLVSADYHGALVEVVRSRCGSRVGGKGIVVKDTKFTFEIVTLKDELKIMPKEHTVFRFEVPFERKEDGGEVPKPLVFEIHGSQFEARAPDRANRKFRQHFDPDL</sequence>
<dbReference type="InterPro" id="IPR002730">
    <property type="entry name" value="Rpp29/RNP1"/>
</dbReference>
<accession>A0AAN6H2D2</accession>
<comment type="subcellular location">
    <subcellularLocation>
        <location evidence="1">Nucleus</location>
    </subcellularLocation>
</comment>
<evidence type="ECO:0000313" key="6">
    <source>
        <dbReference type="Proteomes" id="UP001175353"/>
    </source>
</evidence>
<dbReference type="InterPro" id="IPR016848">
    <property type="entry name" value="RNase_P/MRP_Rpp29-subunit"/>
</dbReference>
<keyword evidence="3" id="KW-0539">Nucleus</keyword>
<dbReference type="EMBL" id="JAUJLE010000775">
    <property type="protein sequence ID" value="KAK0950775.1"/>
    <property type="molecule type" value="Genomic_DNA"/>
</dbReference>
<organism evidence="5 6">
    <name type="scientific">Friedmanniomyces endolithicus</name>
    <dbReference type="NCBI Taxonomy" id="329885"/>
    <lineage>
        <taxon>Eukaryota</taxon>
        <taxon>Fungi</taxon>
        <taxon>Dikarya</taxon>
        <taxon>Ascomycota</taxon>
        <taxon>Pezizomycotina</taxon>
        <taxon>Dothideomycetes</taxon>
        <taxon>Dothideomycetidae</taxon>
        <taxon>Mycosphaerellales</taxon>
        <taxon>Teratosphaeriaceae</taxon>
        <taxon>Friedmanniomyces</taxon>
    </lineage>
</organism>
<dbReference type="InterPro" id="IPR036980">
    <property type="entry name" value="RNase_P/MRP_Rpp29_sf"/>
</dbReference>
<dbReference type="Proteomes" id="UP001175353">
    <property type="component" value="Unassembled WGS sequence"/>
</dbReference>
<evidence type="ECO:0000256" key="2">
    <source>
        <dbReference type="ARBA" id="ARBA00006181"/>
    </source>
</evidence>
<dbReference type="InterPro" id="IPR023534">
    <property type="entry name" value="Rof/RNase_P-like"/>
</dbReference>
<keyword evidence="6" id="KW-1185">Reference proteome</keyword>
<name>A0AAN6H2D2_9PEZI</name>
<comment type="similarity">
    <text evidence="2">Belongs to the eukaryotic/archaeal RNase P protein component 1 family.</text>
</comment>
<dbReference type="Gene3D" id="2.30.30.210">
    <property type="entry name" value="Ribonuclease P/MRP, subunit p29"/>
    <property type="match status" value="1"/>
</dbReference>